<evidence type="ECO:0000313" key="4">
    <source>
        <dbReference type="Proteomes" id="UP001140817"/>
    </source>
</evidence>
<evidence type="ECO:0000259" key="2">
    <source>
        <dbReference type="Pfam" id="PF15653"/>
    </source>
</evidence>
<feature type="domain" description="Tox-URI2" evidence="2">
    <location>
        <begin position="40"/>
        <end position="113"/>
    </location>
</feature>
<dbReference type="AlphaFoldDB" id="A0A9X2S0S4"/>
<dbReference type="PROSITE" id="PS50818">
    <property type="entry name" value="INTEIN_C_TER"/>
    <property type="match status" value="1"/>
</dbReference>
<feature type="region of interest" description="Disordered" evidence="1">
    <location>
        <begin position="67"/>
        <end position="87"/>
    </location>
</feature>
<keyword evidence="4" id="KW-1185">Reference proteome</keyword>
<evidence type="ECO:0000256" key="1">
    <source>
        <dbReference type="SAM" id="MobiDB-lite"/>
    </source>
</evidence>
<dbReference type="InterPro" id="IPR030934">
    <property type="entry name" value="Intein_C"/>
</dbReference>
<dbReference type="Pfam" id="PF15653">
    <property type="entry name" value="Tox-URI2"/>
    <property type="match status" value="1"/>
</dbReference>
<dbReference type="Proteomes" id="UP001140817">
    <property type="component" value="Unassembled WGS sequence"/>
</dbReference>
<dbReference type="RefSeq" id="WP_257560173.1">
    <property type="nucleotide sequence ID" value="NZ_JANKBY010000033.1"/>
</dbReference>
<dbReference type="Gene3D" id="2.170.16.10">
    <property type="entry name" value="Hedgehog/Intein (Hint) domain"/>
    <property type="match status" value="1"/>
</dbReference>
<dbReference type="InterPro" id="IPR028899">
    <property type="entry name" value="Tox-URI2_dom"/>
</dbReference>
<proteinExistence type="predicted"/>
<dbReference type="NCBIfam" id="TIGR01443">
    <property type="entry name" value="intein_Cterm"/>
    <property type="match status" value="1"/>
</dbReference>
<dbReference type="EMBL" id="JANKBY010000033">
    <property type="protein sequence ID" value="MCR1822059.1"/>
    <property type="molecule type" value="Genomic_DNA"/>
</dbReference>
<sequence>MIRVYNFEVEDFHTYFVSDASVLVHNTASCAAGTKVHGNSKKSKRKQHGYEIYNIETGDVVKTGISGQKLNRNGTSPRANRQVSKLNGNGTKVYGARVVKKNIKNRSDALEWERKNALKLWQEKNSMSIHKRPRPWED</sequence>
<comment type="caution">
    <text evidence="3">The sequence shown here is derived from an EMBL/GenBank/DDBJ whole genome shotgun (WGS) entry which is preliminary data.</text>
</comment>
<evidence type="ECO:0000313" key="3">
    <source>
        <dbReference type="EMBL" id="MCR1822059.1"/>
    </source>
</evidence>
<protein>
    <recommendedName>
        <fullName evidence="2">Tox-URI2 domain-containing protein</fullName>
    </recommendedName>
</protein>
<organism evidence="3 4">
    <name type="scientific">Terrisporobacter muris</name>
    <dbReference type="NCBI Taxonomy" id="2963284"/>
    <lineage>
        <taxon>Bacteria</taxon>
        <taxon>Bacillati</taxon>
        <taxon>Bacillota</taxon>
        <taxon>Clostridia</taxon>
        <taxon>Peptostreptococcales</taxon>
        <taxon>Peptostreptococcaceae</taxon>
        <taxon>Terrisporobacter</taxon>
    </lineage>
</organism>
<name>A0A9X2S0S4_9FIRM</name>
<gene>
    <name evidence="3" type="ORF">NSA58_04590</name>
</gene>
<reference evidence="3" key="1">
    <citation type="submission" date="2022-07" db="EMBL/GenBank/DDBJ databases">
        <title>Enhanced cultured diversity of the mouse gut microbiota enables custom-made synthetic communities.</title>
        <authorList>
            <person name="Afrizal A."/>
        </authorList>
    </citation>
    <scope>NUCLEOTIDE SEQUENCE</scope>
    <source>
        <strain evidence="3">DSM 29186</strain>
    </source>
</reference>
<accession>A0A9X2S0S4</accession>